<proteinExistence type="predicted"/>
<reference evidence="2" key="1">
    <citation type="submission" date="2022-10" db="EMBL/GenBank/DDBJ databases">
        <title>Genome assembly of Pristionchus species.</title>
        <authorList>
            <person name="Yoshida K."/>
            <person name="Sommer R.J."/>
        </authorList>
    </citation>
    <scope>NUCLEOTIDE SEQUENCE [LARGE SCALE GENOMIC DNA]</scope>
    <source>
        <strain evidence="2">RS5460</strain>
    </source>
</reference>
<feature type="non-terminal residue" evidence="1">
    <location>
        <position position="1"/>
    </location>
</feature>
<evidence type="ECO:0000313" key="1">
    <source>
        <dbReference type="EMBL" id="GMR57035.1"/>
    </source>
</evidence>
<dbReference type="Proteomes" id="UP001328107">
    <property type="component" value="Unassembled WGS sequence"/>
</dbReference>
<sequence>VRTMSTQNIQETTFTIDRSSDLLEYPSWESLPWPALNRTLSFLHTNKECFDLANLSKVSTHFNNAVKEFMRSARNRPGLECVALYITKEGLMVQMYLYRSNLPFYGLGALDWSRFKRSIRNYSPTCMMEVELRGADDPAVSQLHGLLSAPIERVCIEELHGCLSAVDLTLFSDVLQYIPSISFALLINVVLDDETAPFMLSISSRTKNKFWFDSTDRENPHPVLSDPAAFFNQLDCDEVSFSDWYDYDSVVPHFLGLPYSFWEGFVNEKFKRGSIEYCEIMRIDENGQQIVEKMSNAPITLSDDVIDILGWVKNGAK</sequence>
<comment type="caution">
    <text evidence="1">The sequence shown here is derived from an EMBL/GenBank/DDBJ whole genome shotgun (WGS) entry which is preliminary data.</text>
</comment>
<protein>
    <recommendedName>
        <fullName evidence="3">F-box domain-containing protein</fullName>
    </recommendedName>
</protein>
<evidence type="ECO:0008006" key="3">
    <source>
        <dbReference type="Google" id="ProtNLM"/>
    </source>
</evidence>
<name>A0AAN5D6P0_9BILA</name>
<accession>A0AAN5D6P0</accession>
<dbReference type="AlphaFoldDB" id="A0AAN5D6P0"/>
<gene>
    <name evidence="1" type="ORF">PMAYCL1PPCAC_27230</name>
</gene>
<organism evidence="1 2">
    <name type="scientific">Pristionchus mayeri</name>
    <dbReference type="NCBI Taxonomy" id="1317129"/>
    <lineage>
        <taxon>Eukaryota</taxon>
        <taxon>Metazoa</taxon>
        <taxon>Ecdysozoa</taxon>
        <taxon>Nematoda</taxon>
        <taxon>Chromadorea</taxon>
        <taxon>Rhabditida</taxon>
        <taxon>Rhabditina</taxon>
        <taxon>Diplogasteromorpha</taxon>
        <taxon>Diplogasteroidea</taxon>
        <taxon>Neodiplogasteridae</taxon>
        <taxon>Pristionchus</taxon>
    </lineage>
</organism>
<dbReference type="EMBL" id="BTRK01000006">
    <property type="protein sequence ID" value="GMR57035.1"/>
    <property type="molecule type" value="Genomic_DNA"/>
</dbReference>
<keyword evidence="2" id="KW-1185">Reference proteome</keyword>
<evidence type="ECO:0000313" key="2">
    <source>
        <dbReference type="Proteomes" id="UP001328107"/>
    </source>
</evidence>